<dbReference type="OrthoDB" id="15001at2759"/>
<evidence type="ECO:0000256" key="1">
    <source>
        <dbReference type="SAM" id="MobiDB-lite"/>
    </source>
</evidence>
<dbReference type="Proteomes" id="UP000268093">
    <property type="component" value="Unassembled WGS sequence"/>
</dbReference>
<proteinExistence type="predicted"/>
<dbReference type="AlphaFoldDB" id="A0A433AUD1"/>
<organism evidence="2 3">
    <name type="scientific">Jimgerdemannia flammicorona</name>
    <dbReference type="NCBI Taxonomy" id="994334"/>
    <lineage>
        <taxon>Eukaryota</taxon>
        <taxon>Fungi</taxon>
        <taxon>Fungi incertae sedis</taxon>
        <taxon>Mucoromycota</taxon>
        <taxon>Mucoromycotina</taxon>
        <taxon>Endogonomycetes</taxon>
        <taxon>Endogonales</taxon>
        <taxon>Endogonaceae</taxon>
        <taxon>Jimgerdemannia</taxon>
    </lineage>
</organism>
<feature type="region of interest" description="Disordered" evidence="1">
    <location>
        <begin position="64"/>
        <end position="92"/>
    </location>
</feature>
<protein>
    <submittedName>
        <fullName evidence="2">Uncharacterized protein</fullName>
    </submittedName>
</protein>
<evidence type="ECO:0000313" key="3">
    <source>
        <dbReference type="Proteomes" id="UP000268093"/>
    </source>
</evidence>
<sequence>MSILPLQQEKTIQHDWETWLKEKKAILVGRSIHGTSISIQTDFNSVVVETFANLVKDNDVDAGEDIGKGSNSDESVKKGVSGSGDVAESVDRSENCAALSEENHGASLNMGNKANHAFAVEHNVDNMKIDKIRDEFEEKDVQNDESIVCDILEESMKVSPAEKAITDIFFQTFSKSSVMDLRPNSEFSLSLDSELQEKVLHEVFDSIDQLITDELHEYLTNFFNADRGPQRVGGSCRRFSHQRGRFRDRKKFQKIAEGYTDKIAFSLAGISPLRDVSTLEGVHLNQFVHPVIDSVLWIFAKINYIYGEIPFKGLKIRADGVGLLNDVVNYPLVCGEGARPAASQKKKIDDDIKNAKTMTSLYKQIVLSEADARKQLFLDLRIYGWTAFKVDVSLTMLDFRGTYRLFEVDRFDLPKDLGRHAKFRFYVRGCDQVGAMR</sequence>
<keyword evidence="3" id="KW-1185">Reference proteome</keyword>
<dbReference type="EMBL" id="RBNI01016946">
    <property type="protein sequence ID" value="RUP06337.1"/>
    <property type="molecule type" value="Genomic_DNA"/>
</dbReference>
<name>A0A433AUD1_9FUNG</name>
<comment type="caution">
    <text evidence="2">The sequence shown here is derived from an EMBL/GenBank/DDBJ whole genome shotgun (WGS) entry which is preliminary data.</text>
</comment>
<evidence type="ECO:0000313" key="2">
    <source>
        <dbReference type="EMBL" id="RUP06337.1"/>
    </source>
</evidence>
<reference evidence="2 3" key="1">
    <citation type="journal article" date="2018" name="New Phytol.">
        <title>Phylogenomics of Endogonaceae and evolution of mycorrhizas within Mucoromycota.</title>
        <authorList>
            <person name="Chang Y."/>
            <person name="Desiro A."/>
            <person name="Na H."/>
            <person name="Sandor L."/>
            <person name="Lipzen A."/>
            <person name="Clum A."/>
            <person name="Barry K."/>
            <person name="Grigoriev I.V."/>
            <person name="Martin F.M."/>
            <person name="Stajich J.E."/>
            <person name="Smith M.E."/>
            <person name="Bonito G."/>
            <person name="Spatafora J.W."/>
        </authorList>
    </citation>
    <scope>NUCLEOTIDE SEQUENCE [LARGE SCALE GENOMIC DNA]</scope>
    <source>
        <strain evidence="2 3">GMNB39</strain>
    </source>
</reference>
<gene>
    <name evidence="2" type="ORF">BC936DRAFT_140396</name>
</gene>
<accession>A0A433AUD1</accession>